<evidence type="ECO:0000256" key="1">
    <source>
        <dbReference type="ARBA" id="ARBA00000083"/>
    </source>
</evidence>
<dbReference type="SUPFAM" id="SSF51735">
    <property type="entry name" value="NAD(P)-binding Rossmann-fold domains"/>
    <property type="match status" value="1"/>
</dbReference>
<dbReference type="GeneID" id="98298165"/>
<gene>
    <name evidence="13" type="primary">galE</name>
    <name evidence="13" type="ORF">CD039_07355</name>
</gene>
<evidence type="ECO:0000256" key="10">
    <source>
        <dbReference type="ARBA" id="ARBA00023277"/>
    </source>
</evidence>
<evidence type="ECO:0000313" key="13">
    <source>
        <dbReference type="EMBL" id="POA08799.1"/>
    </source>
</evidence>
<dbReference type="InterPro" id="IPR001509">
    <property type="entry name" value="Epimerase_deHydtase"/>
</dbReference>
<comment type="similarity">
    <text evidence="4 11">Belongs to the NAD(P)-dependent epimerase/dehydratase family.</text>
</comment>
<dbReference type="EC" id="5.1.3.2" evidence="5 11"/>
<keyword evidence="7 11" id="KW-0520">NAD</keyword>
<dbReference type="Gene3D" id="3.40.50.720">
    <property type="entry name" value="NAD(P)-binding Rossmann-like Domain"/>
    <property type="match status" value="1"/>
</dbReference>
<comment type="caution">
    <text evidence="13">The sequence shown here is derived from an EMBL/GenBank/DDBJ whole genome shotgun (WGS) entry which is preliminary data.</text>
</comment>
<evidence type="ECO:0000256" key="3">
    <source>
        <dbReference type="ARBA" id="ARBA00004947"/>
    </source>
</evidence>
<accession>A0A2K4FBS7</accession>
<evidence type="ECO:0000259" key="12">
    <source>
        <dbReference type="Pfam" id="PF01370"/>
    </source>
</evidence>
<dbReference type="GO" id="GO:0003978">
    <property type="term" value="F:UDP-glucose 4-epimerase activity"/>
    <property type="evidence" value="ECO:0007669"/>
    <property type="project" value="UniProtKB-UniRule"/>
</dbReference>
<evidence type="ECO:0000256" key="8">
    <source>
        <dbReference type="ARBA" id="ARBA00023144"/>
    </source>
</evidence>
<dbReference type="Proteomes" id="UP000242712">
    <property type="component" value="Unassembled WGS sequence"/>
</dbReference>
<evidence type="ECO:0000256" key="7">
    <source>
        <dbReference type="ARBA" id="ARBA00023027"/>
    </source>
</evidence>
<dbReference type="PANTHER" id="PTHR43725:SF53">
    <property type="entry name" value="UDP-ARABINOSE 4-EPIMERASE 1"/>
    <property type="match status" value="1"/>
</dbReference>
<keyword evidence="10 11" id="KW-0119">Carbohydrate metabolism</keyword>
<dbReference type="AlphaFoldDB" id="A0A2K4FBS7"/>
<evidence type="ECO:0000256" key="11">
    <source>
        <dbReference type="RuleBase" id="RU366046"/>
    </source>
</evidence>
<dbReference type="GO" id="GO:0033499">
    <property type="term" value="P:galactose catabolic process via UDP-galactose, Leloir pathway"/>
    <property type="evidence" value="ECO:0007669"/>
    <property type="project" value="TreeGrafter"/>
</dbReference>
<evidence type="ECO:0000256" key="6">
    <source>
        <dbReference type="ARBA" id="ARBA00018569"/>
    </source>
</evidence>
<comment type="catalytic activity">
    <reaction evidence="1 11">
        <text>UDP-alpha-D-glucose = UDP-alpha-D-galactose</text>
        <dbReference type="Rhea" id="RHEA:22168"/>
        <dbReference type="ChEBI" id="CHEBI:58885"/>
        <dbReference type="ChEBI" id="CHEBI:66914"/>
        <dbReference type="EC" id="5.1.3.2"/>
    </reaction>
</comment>
<evidence type="ECO:0000256" key="2">
    <source>
        <dbReference type="ARBA" id="ARBA00001911"/>
    </source>
</evidence>
<keyword evidence="14" id="KW-1185">Reference proteome</keyword>
<comment type="cofactor">
    <cofactor evidence="2 11">
        <name>NAD(+)</name>
        <dbReference type="ChEBI" id="CHEBI:57540"/>
    </cofactor>
</comment>
<comment type="pathway">
    <text evidence="3 11">Carbohydrate metabolism; galactose metabolism.</text>
</comment>
<name>A0A2K4FBS7_9STAP</name>
<keyword evidence="9 11" id="KW-0413">Isomerase</keyword>
<organism evidence="13 14">
    <name type="scientific">Staphylococcus argensis</name>
    <dbReference type="NCBI Taxonomy" id="1607738"/>
    <lineage>
        <taxon>Bacteria</taxon>
        <taxon>Bacillati</taxon>
        <taxon>Bacillota</taxon>
        <taxon>Bacilli</taxon>
        <taxon>Bacillales</taxon>
        <taxon>Staphylococcaceae</taxon>
        <taxon>Staphylococcus</taxon>
    </lineage>
</organism>
<sequence length="335" mass="37183">MSVLVLGGAGFIGSHAVAQLIDANYDVVVVDNLVKGHREAVHSQAKFYEGDIRDKAFLNRVFEQEVIEGVFHFCAFSLVGESVEIPLQYFNNNVYGLQVLLEVMKDHDVNHIVFSSTAAVYGEPDTVPIHETDTQAPTNPYGESKLMMEKMMKCCHEAYGVNYTALRYFNVAGAHIEGSIGEDHHPETHLIPIVLEVALGQRDALTIFGDDYDTEDGSCIRDYLHVVDLIDAHILAYQHLRNGGESGAFNLGSSQGYSVFEILEAARKVTGEEIPAQVGPRRAGDPSKLVAASDKARSVLGWQPQHDDIHEIIRSAWNWHCQHPHGYQDQSEREA</sequence>
<reference evidence="13 14" key="1">
    <citation type="submission" date="2017-08" db="EMBL/GenBank/DDBJ databases">
        <title>Draft genome sequences of 64 type strains of genus Staph aureus.</title>
        <authorList>
            <person name="Cole K."/>
            <person name="Golubchik T."/>
            <person name="Russell J."/>
            <person name="Foster D."/>
            <person name="Llewelyn M."/>
            <person name="Wilson D."/>
            <person name="Crook D."/>
            <person name="Paul J."/>
        </authorList>
    </citation>
    <scope>NUCLEOTIDE SEQUENCE [LARGE SCALE GENOMIC DNA]</scope>
    <source>
        <strain evidence="13 14">DSM 29875</strain>
    </source>
</reference>
<dbReference type="PANTHER" id="PTHR43725">
    <property type="entry name" value="UDP-GLUCOSE 4-EPIMERASE"/>
    <property type="match status" value="1"/>
</dbReference>
<feature type="domain" description="NAD-dependent epimerase/dehydratase" evidence="12">
    <location>
        <begin position="3"/>
        <end position="252"/>
    </location>
</feature>
<comment type="subunit">
    <text evidence="11">Homodimer.</text>
</comment>
<dbReference type="OrthoDB" id="9801785at2"/>
<dbReference type="InterPro" id="IPR005886">
    <property type="entry name" value="UDP_G4E"/>
</dbReference>
<dbReference type="Pfam" id="PF01370">
    <property type="entry name" value="Epimerase"/>
    <property type="match status" value="1"/>
</dbReference>
<proteinExistence type="inferred from homology"/>
<evidence type="ECO:0000256" key="5">
    <source>
        <dbReference type="ARBA" id="ARBA00013189"/>
    </source>
</evidence>
<keyword evidence="8" id="KW-0299">Galactose metabolism</keyword>
<evidence type="ECO:0000313" key="14">
    <source>
        <dbReference type="Proteomes" id="UP000242712"/>
    </source>
</evidence>
<dbReference type="InterPro" id="IPR036291">
    <property type="entry name" value="NAD(P)-bd_dom_sf"/>
</dbReference>
<dbReference type="Gene3D" id="3.90.25.10">
    <property type="entry name" value="UDP-galactose 4-epimerase, domain 1"/>
    <property type="match status" value="1"/>
</dbReference>
<dbReference type="RefSeq" id="WP_103371764.1">
    <property type="nucleotide sequence ID" value="NZ_CBCRVO010000003.1"/>
</dbReference>
<evidence type="ECO:0000256" key="4">
    <source>
        <dbReference type="ARBA" id="ARBA00007637"/>
    </source>
</evidence>
<dbReference type="NCBIfam" id="TIGR01179">
    <property type="entry name" value="galE"/>
    <property type="match status" value="1"/>
</dbReference>
<dbReference type="EMBL" id="PPPX01000011">
    <property type="protein sequence ID" value="POA08799.1"/>
    <property type="molecule type" value="Genomic_DNA"/>
</dbReference>
<dbReference type="UniPathway" id="UPA00214"/>
<protein>
    <recommendedName>
        <fullName evidence="6 11">UDP-glucose 4-epimerase</fullName>
        <ecNumber evidence="5 11">5.1.3.2</ecNumber>
    </recommendedName>
</protein>
<evidence type="ECO:0000256" key="9">
    <source>
        <dbReference type="ARBA" id="ARBA00023235"/>
    </source>
</evidence>
<dbReference type="CDD" id="cd05247">
    <property type="entry name" value="UDP_G4E_1_SDR_e"/>
    <property type="match status" value="1"/>
</dbReference>